<proteinExistence type="predicted"/>
<keyword evidence="1" id="KW-0732">Signal</keyword>
<dbReference type="Proteomes" id="UP000000488">
    <property type="component" value="Chromosome"/>
</dbReference>
<dbReference type="AlphaFoldDB" id="F8CLK8"/>
<dbReference type="KEGG" id="mfu:LILAB_29180"/>
<dbReference type="PROSITE" id="PS51257">
    <property type="entry name" value="PROKAR_LIPOPROTEIN"/>
    <property type="match status" value="1"/>
</dbReference>
<feature type="signal peptide" evidence="1">
    <location>
        <begin position="1"/>
        <end position="20"/>
    </location>
</feature>
<dbReference type="HOGENOM" id="CLU_949372_0_0_7"/>
<dbReference type="STRING" id="483219.LILAB_29180"/>
<sequence>MHIAKSGGWVGTALLAVALAACSTGPFVDGNGQRTESERNTPAFEEVHVGDGVEATVVVEPDQPARVIVEGDSNLVELLRTEVKPGARLGVYFREEDVGHWESVHPLRVRITVPTLKSFRRSGGGASDLSGRIDVPAFLLTASGGGTIRARGFVTERLTLETSGGTETTLEGQATRLDSEMSGGGRLFATGLQTRDARLESSGGGTSEVQVSDTLRVEASGGADIRIIGAPTVVDRDLSGGSRLHFDSRERASMGARLSGAVGLRLQSSSGARPPARHRLPRDTAWCGPCSGR</sequence>
<name>F8CLK8_MYXFH</name>
<feature type="chain" id="PRO_5003368272" description="Putative auto-transporter adhesin head GIN domain-containing protein" evidence="1">
    <location>
        <begin position="21"/>
        <end position="293"/>
    </location>
</feature>
<evidence type="ECO:0000313" key="3">
    <source>
        <dbReference type="EMBL" id="AEI67717.1"/>
    </source>
</evidence>
<dbReference type="Pfam" id="PF10988">
    <property type="entry name" value="DUF2807"/>
    <property type="match status" value="1"/>
</dbReference>
<organism evidence="3 4">
    <name type="scientific">Myxococcus fulvus (strain ATCC BAA-855 / HW-1)</name>
    <dbReference type="NCBI Taxonomy" id="483219"/>
    <lineage>
        <taxon>Bacteria</taxon>
        <taxon>Pseudomonadati</taxon>
        <taxon>Myxococcota</taxon>
        <taxon>Myxococcia</taxon>
        <taxon>Myxococcales</taxon>
        <taxon>Cystobacterineae</taxon>
        <taxon>Myxococcaceae</taxon>
        <taxon>Myxococcus</taxon>
    </lineage>
</organism>
<protein>
    <recommendedName>
        <fullName evidence="2">Putative auto-transporter adhesin head GIN domain-containing protein</fullName>
    </recommendedName>
</protein>
<evidence type="ECO:0000256" key="1">
    <source>
        <dbReference type="SAM" id="SignalP"/>
    </source>
</evidence>
<evidence type="ECO:0000259" key="2">
    <source>
        <dbReference type="Pfam" id="PF10988"/>
    </source>
</evidence>
<reference evidence="3 4" key="1">
    <citation type="journal article" date="2011" name="J. Bacteriol.">
        <title>Genome sequence of the halotolerant marine bacterium Myxococcus fulvus HW-1.</title>
        <authorList>
            <person name="Li Z.F."/>
            <person name="Li X."/>
            <person name="Liu H."/>
            <person name="Liu X."/>
            <person name="Han K."/>
            <person name="Wu Z.H."/>
            <person name="Hu W."/>
            <person name="Li F.F."/>
            <person name="Li Y.Z."/>
        </authorList>
    </citation>
    <scope>NUCLEOTIDE SEQUENCE [LARGE SCALE GENOMIC DNA]</scope>
    <source>
        <strain evidence="4">ATCC BAA-855 / HW-1</strain>
    </source>
</reference>
<feature type="domain" description="Putative auto-transporter adhesin head GIN" evidence="2">
    <location>
        <begin position="43"/>
        <end position="231"/>
    </location>
</feature>
<accession>F8CLK8</accession>
<gene>
    <name evidence="3" type="ordered locus">LILAB_29180</name>
</gene>
<dbReference type="Gene3D" id="2.160.20.120">
    <property type="match status" value="1"/>
</dbReference>
<evidence type="ECO:0000313" key="4">
    <source>
        <dbReference type="Proteomes" id="UP000000488"/>
    </source>
</evidence>
<dbReference type="InterPro" id="IPR021255">
    <property type="entry name" value="DUF2807"/>
</dbReference>
<dbReference type="EMBL" id="CP002830">
    <property type="protein sequence ID" value="AEI67717.1"/>
    <property type="molecule type" value="Genomic_DNA"/>
</dbReference>